<evidence type="ECO:0000256" key="1">
    <source>
        <dbReference type="ARBA" id="ARBA00022741"/>
    </source>
</evidence>
<dbReference type="SMART" id="SM00534">
    <property type="entry name" value="MUTSac"/>
    <property type="match status" value="1"/>
</dbReference>
<dbReference type="PANTHER" id="PTHR11361">
    <property type="entry name" value="DNA MISMATCH REPAIR PROTEIN MUTS FAMILY MEMBER"/>
    <property type="match status" value="1"/>
</dbReference>
<evidence type="ECO:0000256" key="2">
    <source>
        <dbReference type="ARBA" id="ARBA00022840"/>
    </source>
</evidence>
<dbReference type="EMBL" id="JBBLZC010000017">
    <property type="protein sequence ID" value="MEK0084686.1"/>
    <property type="molecule type" value="Genomic_DNA"/>
</dbReference>
<proteinExistence type="predicted"/>
<protein>
    <recommendedName>
        <fullName evidence="4">DNA mismatch repair proteins mutS family domain-containing protein</fullName>
    </recommendedName>
</protein>
<dbReference type="InterPro" id="IPR027417">
    <property type="entry name" value="P-loop_NTPase"/>
</dbReference>
<organism evidence="5 6">
    <name type="scientific">Benzoatithermus flavus</name>
    <dbReference type="NCBI Taxonomy" id="3108223"/>
    <lineage>
        <taxon>Bacteria</taxon>
        <taxon>Pseudomonadati</taxon>
        <taxon>Pseudomonadota</taxon>
        <taxon>Alphaproteobacteria</taxon>
        <taxon>Geminicoccales</taxon>
        <taxon>Geminicoccaceae</taxon>
        <taxon>Benzoatithermus</taxon>
    </lineage>
</organism>
<dbReference type="PANTHER" id="PTHR11361:SF34">
    <property type="entry name" value="DNA MISMATCH REPAIR PROTEIN MSH1, MITOCHONDRIAL"/>
    <property type="match status" value="1"/>
</dbReference>
<evidence type="ECO:0000259" key="4">
    <source>
        <dbReference type="SMART" id="SM00534"/>
    </source>
</evidence>
<keyword evidence="2" id="KW-0067">ATP-binding</keyword>
<dbReference type="InterPro" id="IPR045076">
    <property type="entry name" value="MutS"/>
</dbReference>
<name>A0ABU8XUH3_9PROT</name>
<keyword evidence="3" id="KW-0238">DNA-binding</keyword>
<evidence type="ECO:0000256" key="3">
    <source>
        <dbReference type="ARBA" id="ARBA00023125"/>
    </source>
</evidence>
<evidence type="ECO:0000313" key="5">
    <source>
        <dbReference type="EMBL" id="MEK0084686.1"/>
    </source>
</evidence>
<accession>A0ABU8XUH3</accession>
<keyword evidence="6" id="KW-1185">Reference proteome</keyword>
<comment type="caution">
    <text evidence="5">The sequence shown here is derived from an EMBL/GenBank/DDBJ whole genome shotgun (WGS) entry which is preliminary data.</text>
</comment>
<dbReference type="InterPro" id="IPR000432">
    <property type="entry name" value="DNA_mismatch_repair_MutS_C"/>
</dbReference>
<dbReference type="SUPFAM" id="SSF52540">
    <property type="entry name" value="P-loop containing nucleoside triphosphate hydrolases"/>
    <property type="match status" value="1"/>
</dbReference>
<dbReference type="Gene3D" id="3.40.50.300">
    <property type="entry name" value="P-loop containing nucleotide triphosphate hydrolases"/>
    <property type="match status" value="1"/>
</dbReference>
<feature type="domain" description="DNA mismatch repair proteins mutS family" evidence="4">
    <location>
        <begin position="337"/>
        <end position="518"/>
    </location>
</feature>
<gene>
    <name evidence="5" type="ORF">U1T56_16145</name>
</gene>
<dbReference type="Proteomes" id="UP001375743">
    <property type="component" value="Unassembled WGS sequence"/>
</dbReference>
<sequence>MAEEPVTMTFHGMLYERPSDASAGQETGAPDCFVDLNLDQIVAAATAGYREYDLEPIFHTPLTDAGTVRYRQEIMQDLEQEDLLAPIKRFAAGMRAMREHLARAGKLYYKYQKEGWLLDAAAIYCDAVETLAQDLLDADLRSRGFLAFRRYLVEYTRSDRFTTLAAETRQLKAELAAVRYCLLIKGSSIRARRYDGEPDYSAEIEGIFDRFKQGTVKSHLVELPTSDDMNHVEAAVLELVAKLYPELFQRLDVFCSEHVDNVDPVVRSFDREIHFYVAYLAYIAPLRQAGLPFCYPTVSATDKEVRSRDGFDLALAKKLTAESGRIVCNDFHLNGRERILVVSGPNQGGKTTFARSFGQLHYLARLGCPVPGREARLFLCDRLFTHFEREESIATLRGKLEDDLVRIHRILREATPRSIVILNEIFNSTMLHDAIFLSRAIMAELVRLDLLGVWVTFIEELASASGKAVSLVSTIVPGDPASRTYRIIRKPADGVSYAMVLAEKHRLTYDRIGERLAS</sequence>
<keyword evidence="1" id="KW-0547">Nucleotide-binding</keyword>
<dbReference type="Pfam" id="PF00488">
    <property type="entry name" value="MutS_V"/>
    <property type="match status" value="1"/>
</dbReference>
<evidence type="ECO:0000313" key="6">
    <source>
        <dbReference type="Proteomes" id="UP001375743"/>
    </source>
</evidence>
<reference evidence="5 6" key="1">
    <citation type="submission" date="2024-01" db="EMBL/GenBank/DDBJ databases">
        <title>Multi-omics insights into the function and evolution of sodium benzoate biodegradation pathways in Benzoatithermus flavus gen. nov., sp. nov. from hot spring.</title>
        <authorList>
            <person name="Hu C.-J."/>
            <person name="Li W.-J."/>
        </authorList>
    </citation>
    <scope>NUCLEOTIDE SEQUENCE [LARGE SCALE GENOMIC DNA]</scope>
    <source>
        <strain evidence="5 6">SYSU G07066</strain>
    </source>
</reference>